<dbReference type="Pfam" id="PF02624">
    <property type="entry name" value="YcaO"/>
    <property type="match status" value="1"/>
</dbReference>
<evidence type="ECO:0000313" key="2">
    <source>
        <dbReference type="EMBL" id="MFC0842643.1"/>
    </source>
</evidence>
<evidence type="ECO:0000313" key="3">
    <source>
        <dbReference type="Proteomes" id="UP001589887"/>
    </source>
</evidence>
<comment type="caution">
    <text evidence="2">The sequence shown here is derived from an EMBL/GenBank/DDBJ whole genome shotgun (WGS) entry which is preliminary data.</text>
</comment>
<dbReference type="Proteomes" id="UP001589887">
    <property type="component" value="Unassembled WGS sequence"/>
</dbReference>
<dbReference type="PANTHER" id="PTHR37809:SF1">
    <property type="entry name" value="RIBOSOMAL PROTEIN S12 METHYLTHIOTRANSFERASE ACCESSORY FACTOR YCAO"/>
    <property type="match status" value="1"/>
</dbReference>
<dbReference type="EMBL" id="JBHMQV010000001">
    <property type="protein sequence ID" value="MFC0842643.1"/>
    <property type="molecule type" value="Genomic_DNA"/>
</dbReference>
<keyword evidence="3" id="KW-1185">Reference proteome</keyword>
<dbReference type="InterPro" id="IPR003776">
    <property type="entry name" value="YcaO-like_dom"/>
</dbReference>
<gene>
    <name evidence="2" type="ORF">ACFH04_02685</name>
</gene>
<dbReference type="RefSeq" id="WP_394316477.1">
    <property type="nucleotide sequence ID" value="NZ_JBHMQV010000001.1"/>
</dbReference>
<dbReference type="Gene3D" id="3.30.160.660">
    <property type="match status" value="1"/>
</dbReference>
<proteinExistence type="predicted"/>
<organism evidence="2 3">
    <name type="scientific">Streptomyces noboritoensis</name>
    <dbReference type="NCBI Taxonomy" id="67337"/>
    <lineage>
        <taxon>Bacteria</taxon>
        <taxon>Bacillati</taxon>
        <taxon>Actinomycetota</taxon>
        <taxon>Actinomycetes</taxon>
        <taxon>Kitasatosporales</taxon>
        <taxon>Streptomycetaceae</taxon>
        <taxon>Streptomyces</taxon>
    </lineage>
</organism>
<feature type="domain" description="YcaO" evidence="1">
    <location>
        <begin position="65"/>
        <end position="379"/>
    </location>
</feature>
<protein>
    <submittedName>
        <fullName evidence="2">YcaO-like family protein</fullName>
    </submittedName>
</protein>
<dbReference type="PANTHER" id="PTHR37809">
    <property type="entry name" value="RIBOSOMAL PROTEIN S12 METHYLTHIOTRANSFERASE ACCESSORY FACTOR YCAO"/>
    <property type="match status" value="1"/>
</dbReference>
<sequence>MSATHLRLEGTVRARSPQDTWNLLKPLLADFGITRVARLTGLDCLGWPVWTAIRPAPQTLTATQGKGSTDLLAKISAVMESIELWHAEQPPRIAAQAPAADLDLPYPLDALPLHQHHPDLVTVETDWVTCTGVLTGQAHLLPAGLIHRSAAPRRWEPDLWHTTSTGLACGNSRDEAVLHALFEVIERDVLAINGQTASRLLIHPATVADRYCRQLLDSLYRAGMEVEISAVQGAYGLPVCLAFLWSEDFPLWFAGSGCHTEAPIALSRALTEAMQSRLTCIAGTRDDLPSQEEVFTAAPQPRPRPAPAPWREWSTLMREVNPSPDGGFAEQVAVVAGRVEKVTGYEPLIVDLSGTASPIAAVKVICPGTRFRVTRAVPR</sequence>
<name>A0ABV6TA16_9ACTN</name>
<dbReference type="PROSITE" id="PS51664">
    <property type="entry name" value="YCAO"/>
    <property type="match status" value="1"/>
</dbReference>
<dbReference type="NCBIfam" id="TIGR00702">
    <property type="entry name" value="YcaO-type kinase domain"/>
    <property type="match status" value="1"/>
</dbReference>
<accession>A0ABV6TA16</accession>
<evidence type="ECO:0000259" key="1">
    <source>
        <dbReference type="PROSITE" id="PS51664"/>
    </source>
</evidence>
<reference evidence="2 3" key="1">
    <citation type="submission" date="2024-09" db="EMBL/GenBank/DDBJ databases">
        <authorList>
            <person name="Sun Q."/>
            <person name="Mori K."/>
        </authorList>
    </citation>
    <scope>NUCLEOTIDE SEQUENCE [LARGE SCALE GENOMIC DNA]</scope>
    <source>
        <strain evidence="2 3">JCM 4557</strain>
    </source>
</reference>